<reference evidence="2" key="1">
    <citation type="journal article" date="2023" name="Int. J. Syst. Evol. Microbiol.">
        <title>Streptomyces meridianus sp. nov. isolated from brackish water of the Tagus estuary in Alcochete, Portugal.</title>
        <authorList>
            <person name="Santos J.D.N."/>
            <person name="Klimek D."/>
            <person name="Calusinska M."/>
            <person name="Lobo Da Cunha A."/>
            <person name="Catita J."/>
            <person name="Goncalves H."/>
            <person name="Gonzalez I."/>
            <person name="Reyes F."/>
            <person name="Lage O.M."/>
        </authorList>
    </citation>
    <scope>NUCLEOTIDE SEQUENCE</scope>
    <source>
        <strain evidence="2">MTZ3.1</strain>
    </source>
</reference>
<proteinExistence type="predicted"/>
<dbReference type="Proteomes" id="UP001167160">
    <property type="component" value="Unassembled WGS sequence"/>
</dbReference>
<gene>
    <name evidence="2" type="ORF">M1E25_16985</name>
</gene>
<dbReference type="EMBL" id="JAMQGM010000037">
    <property type="protein sequence ID" value="MCM2579026.1"/>
    <property type="molecule type" value="Genomic_DNA"/>
</dbReference>
<comment type="caution">
    <text evidence="2">The sequence shown here is derived from an EMBL/GenBank/DDBJ whole genome shotgun (WGS) entry which is preliminary data.</text>
</comment>
<evidence type="ECO:0000256" key="1">
    <source>
        <dbReference type="SAM" id="MobiDB-lite"/>
    </source>
</evidence>
<keyword evidence="3" id="KW-1185">Reference proteome</keyword>
<accession>A0ABT0X917</accession>
<organism evidence="2 3">
    <name type="scientific">Streptomyces meridianus</name>
    <dbReference type="NCBI Taxonomy" id="2938945"/>
    <lineage>
        <taxon>Bacteria</taxon>
        <taxon>Bacillati</taxon>
        <taxon>Actinomycetota</taxon>
        <taxon>Actinomycetes</taxon>
        <taxon>Kitasatosporales</taxon>
        <taxon>Streptomycetaceae</taxon>
        <taxon>Streptomyces</taxon>
    </lineage>
</organism>
<sequence length="55" mass="6210">MAEGQPEPHEADTGAEAADRRERHRLLGEDLRRYQDAHGHFAEDDLAQARKKISG</sequence>
<evidence type="ECO:0000313" key="2">
    <source>
        <dbReference type="EMBL" id="MCM2579026.1"/>
    </source>
</evidence>
<feature type="region of interest" description="Disordered" evidence="1">
    <location>
        <begin position="1"/>
        <end position="27"/>
    </location>
</feature>
<evidence type="ECO:0000313" key="3">
    <source>
        <dbReference type="Proteomes" id="UP001167160"/>
    </source>
</evidence>
<dbReference type="RefSeq" id="WP_251416382.1">
    <property type="nucleotide sequence ID" value="NZ_JAMQGM010000037.1"/>
</dbReference>
<name>A0ABT0X917_9ACTN</name>
<protein>
    <submittedName>
        <fullName evidence="2">Uncharacterized protein</fullName>
    </submittedName>
</protein>